<feature type="non-terminal residue" evidence="1">
    <location>
        <position position="76"/>
    </location>
</feature>
<evidence type="ECO:0000313" key="1">
    <source>
        <dbReference type="EMBL" id="MCI61850.1"/>
    </source>
</evidence>
<dbReference type="EMBL" id="LXQA010607647">
    <property type="protein sequence ID" value="MCI61850.1"/>
    <property type="molecule type" value="Genomic_DNA"/>
</dbReference>
<reference evidence="1 2" key="1">
    <citation type="journal article" date="2018" name="Front. Plant Sci.">
        <title>Red Clover (Trifolium pratense) and Zigzag Clover (T. medium) - A Picture of Genomic Similarities and Differences.</title>
        <authorList>
            <person name="Dluhosova J."/>
            <person name="Istvanek J."/>
            <person name="Nedelnik J."/>
            <person name="Repkova J."/>
        </authorList>
    </citation>
    <scope>NUCLEOTIDE SEQUENCE [LARGE SCALE GENOMIC DNA]</scope>
    <source>
        <strain evidence="2">cv. 10/8</strain>
        <tissue evidence="1">Leaf</tissue>
    </source>
</reference>
<sequence>LSTTSFTDAQSCNGILISYSSATGVPLPPNVTDPKKQPYRFESTLTVLNNGLDELKSWKVFVGFQHNEFLVSASNA</sequence>
<comment type="caution">
    <text evidence="1">The sequence shown here is derived from an EMBL/GenBank/DDBJ whole genome shotgun (WGS) entry which is preliminary data.</text>
</comment>
<name>A0A392TNW7_9FABA</name>
<keyword evidence="2" id="KW-1185">Reference proteome</keyword>
<proteinExistence type="predicted"/>
<dbReference type="PANTHER" id="PTHR31052">
    <property type="entry name" value="COBRA-LIKE PROTEIN 7"/>
    <property type="match status" value="1"/>
</dbReference>
<dbReference type="AlphaFoldDB" id="A0A392TNW7"/>
<protein>
    <submittedName>
        <fullName evidence="1">COBRA-like protein 7-like</fullName>
    </submittedName>
</protein>
<feature type="non-terminal residue" evidence="1">
    <location>
        <position position="1"/>
    </location>
</feature>
<dbReference type="Proteomes" id="UP000265520">
    <property type="component" value="Unassembled WGS sequence"/>
</dbReference>
<organism evidence="1 2">
    <name type="scientific">Trifolium medium</name>
    <dbReference type="NCBI Taxonomy" id="97028"/>
    <lineage>
        <taxon>Eukaryota</taxon>
        <taxon>Viridiplantae</taxon>
        <taxon>Streptophyta</taxon>
        <taxon>Embryophyta</taxon>
        <taxon>Tracheophyta</taxon>
        <taxon>Spermatophyta</taxon>
        <taxon>Magnoliopsida</taxon>
        <taxon>eudicotyledons</taxon>
        <taxon>Gunneridae</taxon>
        <taxon>Pentapetalae</taxon>
        <taxon>rosids</taxon>
        <taxon>fabids</taxon>
        <taxon>Fabales</taxon>
        <taxon>Fabaceae</taxon>
        <taxon>Papilionoideae</taxon>
        <taxon>50 kb inversion clade</taxon>
        <taxon>NPAAA clade</taxon>
        <taxon>Hologalegina</taxon>
        <taxon>IRL clade</taxon>
        <taxon>Trifolieae</taxon>
        <taxon>Trifolium</taxon>
    </lineage>
</organism>
<accession>A0A392TNW7</accession>
<dbReference type="PANTHER" id="PTHR31052:SF32">
    <property type="entry name" value="COBRA-LIKE PROTEIN 7"/>
    <property type="match status" value="1"/>
</dbReference>
<evidence type="ECO:0000313" key="2">
    <source>
        <dbReference type="Proteomes" id="UP000265520"/>
    </source>
</evidence>